<dbReference type="GO" id="GO:0008474">
    <property type="term" value="F:palmitoyl-(protein) hydrolase activity"/>
    <property type="evidence" value="ECO:0007669"/>
    <property type="project" value="TreeGrafter"/>
</dbReference>
<evidence type="ECO:0000259" key="3">
    <source>
        <dbReference type="Pfam" id="PF02230"/>
    </source>
</evidence>
<organism evidence="4 5">
    <name type="scientific">Chlamydomonas schloesseri</name>
    <dbReference type="NCBI Taxonomy" id="2026947"/>
    <lineage>
        <taxon>Eukaryota</taxon>
        <taxon>Viridiplantae</taxon>
        <taxon>Chlorophyta</taxon>
        <taxon>core chlorophytes</taxon>
        <taxon>Chlorophyceae</taxon>
        <taxon>CS clade</taxon>
        <taxon>Chlamydomonadales</taxon>
        <taxon>Chlamydomonadaceae</taxon>
        <taxon>Chlamydomonas</taxon>
    </lineage>
</organism>
<evidence type="ECO:0000313" key="4">
    <source>
        <dbReference type="EMBL" id="KAG2455168.1"/>
    </source>
</evidence>
<evidence type="ECO:0000256" key="2">
    <source>
        <dbReference type="ARBA" id="ARBA00022801"/>
    </source>
</evidence>
<dbReference type="GO" id="GO:0005737">
    <property type="term" value="C:cytoplasm"/>
    <property type="evidence" value="ECO:0007669"/>
    <property type="project" value="TreeGrafter"/>
</dbReference>
<name>A0A836BDG0_9CHLO</name>
<evidence type="ECO:0000256" key="1">
    <source>
        <dbReference type="ARBA" id="ARBA00006499"/>
    </source>
</evidence>
<dbReference type="AlphaFoldDB" id="A0A836BDG0"/>
<dbReference type="PANTHER" id="PTHR10655">
    <property type="entry name" value="LYSOPHOSPHOLIPASE-RELATED"/>
    <property type="match status" value="1"/>
</dbReference>
<reference evidence="4" key="1">
    <citation type="journal article" date="2020" name="bioRxiv">
        <title>Comparative genomics of Chlamydomonas.</title>
        <authorList>
            <person name="Craig R.J."/>
            <person name="Hasan A.R."/>
            <person name="Ness R.W."/>
            <person name="Keightley P.D."/>
        </authorList>
    </citation>
    <scope>NUCLEOTIDE SEQUENCE</scope>
    <source>
        <strain evidence="4">CCAP 11/173</strain>
    </source>
</reference>
<sequence>MAALNYARPIELSPAGEHKSTMIMLHGLGDTGDGWSDIGYMYKSSLPNTKFIFPHAPRRPITINFGMSMPGWYDIASLEEVNRSEDAEGLQESKRYIEELVAKEVAAGIPASRIVVGGFSQGGAVALMMLRSATQLGAVVALSAYVPLHTQQPVFSEANAKTPILMCHGDADQTVAFAFGQKSYQLLTSLGANVEFQAYIGMGHSACQREFDDVLQFVKPVLSA</sequence>
<dbReference type="InterPro" id="IPR029058">
    <property type="entry name" value="AB_hydrolase_fold"/>
</dbReference>
<comment type="caution">
    <text evidence="4">The sequence shown here is derived from an EMBL/GenBank/DDBJ whole genome shotgun (WGS) entry which is preliminary data.</text>
</comment>
<dbReference type="InterPro" id="IPR050565">
    <property type="entry name" value="LYPA1-2/EST-like"/>
</dbReference>
<comment type="similarity">
    <text evidence="1">Belongs to the AB hydrolase superfamily. AB hydrolase 2 family.</text>
</comment>
<protein>
    <recommendedName>
        <fullName evidence="3">Phospholipase/carboxylesterase/thioesterase domain-containing protein</fullName>
    </recommendedName>
</protein>
<dbReference type="InterPro" id="IPR003140">
    <property type="entry name" value="PLipase/COase/thioEstase"/>
</dbReference>
<accession>A0A836BDG0</accession>
<gene>
    <name evidence="4" type="ORF">HYH02_000984</name>
</gene>
<dbReference type="FunFam" id="3.40.50.1820:FF:000919">
    <property type="entry name" value="Predicted protein"/>
    <property type="match status" value="1"/>
</dbReference>
<keyword evidence="5" id="KW-1185">Reference proteome</keyword>
<evidence type="ECO:0000313" key="5">
    <source>
        <dbReference type="Proteomes" id="UP000613740"/>
    </source>
</evidence>
<dbReference type="Proteomes" id="UP000613740">
    <property type="component" value="Unassembled WGS sequence"/>
</dbReference>
<dbReference type="Pfam" id="PF02230">
    <property type="entry name" value="Abhydrolase_2"/>
    <property type="match status" value="1"/>
</dbReference>
<dbReference type="PANTHER" id="PTHR10655:SF17">
    <property type="entry name" value="LYSOPHOSPHOLIPASE-LIKE PROTEIN 1"/>
    <property type="match status" value="1"/>
</dbReference>
<dbReference type="SUPFAM" id="SSF53474">
    <property type="entry name" value="alpha/beta-Hydrolases"/>
    <property type="match status" value="1"/>
</dbReference>
<proteinExistence type="inferred from homology"/>
<feature type="domain" description="Phospholipase/carboxylesterase/thioesterase" evidence="3">
    <location>
        <begin position="13"/>
        <end position="219"/>
    </location>
</feature>
<dbReference type="GO" id="GO:0052689">
    <property type="term" value="F:carboxylic ester hydrolase activity"/>
    <property type="evidence" value="ECO:0007669"/>
    <property type="project" value="TreeGrafter"/>
</dbReference>
<dbReference type="EMBL" id="JAEHOD010000001">
    <property type="protein sequence ID" value="KAG2455168.1"/>
    <property type="molecule type" value="Genomic_DNA"/>
</dbReference>
<dbReference type="OrthoDB" id="2418081at2759"/>
<dbReference type="Gene3D" id="3.40.50.1820">
    <property type="entry name" value="alpha/beta hydrolase"/>
    <property type="match status" value="1"/>
</dbReference>
<keyword evidence="2" id="KW-0378">Hydrolase</keyword>